<name>A0ABQ9EU15_TEGGR</name>
<accession>A0ABQ9EU15</accession>
<proteinExistence type="predicted"/>
<evidence type="ECO:0000313" key="1">
    <source>
        <dbReference type="EMBL" id="KAJ8308660.1"/>
    </source>
</evidence>
<gene>
    <name evidence="1" type="ORF">KUTeg_013534</name>
</gene>
<reference evidence="1 2" key="1">
    <citation type="submission" date="2022-12" db="EMBL/GenBank/DDBJ databases">
        <title>Chromosome-level genome of Tegillarca granosa.</title>
        <authorList>
            <person name="Kim J."/>
        </authorList>
    </citation>
    <scope>NUCLEOTIDE SEQUENCE [LARGE SCALE GENOMIC DNA]</scope>
    <source>
        <strain evidence="1">Teg-2019</strain>
        <tissue evidence="1">Adductor muscle</tissue>
    </source>
</reference>
<protein>
    <submittedName>
        <fullName evidence="1">Uncharacterized protein</fullName>
    </submittedName>
</protein>
<keyword evidence="2" id="KW-1185">Reference proteome</keyword>
<comment type="caution">
    <text evidence="1">The sequence shown here is derived from an EMBL/GenBank/DDBJ whole genome shotgun (WGS) entry which is preliminary data.</text>
</comment>
<dbReference type="Proteomes" id="UP001217089">
    <property type="component" value="Unassembled WGS sequence"/>
</dbReference>
<sequence>MPIVFQCCAPRALKTNTTLTVSLPYMHADLDFNRQSWTPTIIQAENVIGFCANIGIIKIFEKMCKKIVIFFSVFISRLNEEKLVVKSSFSSFRLGRKTQYVMPCLSLMYVRLGYQTFYQG</sequence>
<organism evidence="1 2">
    <name type="scientific">Tegillarca granosa</name>
    <name type="common">Malaysian cockle</name>
    <name type="synonym">Anadara granosa</name>
    <dbReference type="NCBI Taxonomy" id="220873"/>
    <lineage>
        <taxon>Eukaryota</taxon>
        <taxon>Metazoa</taxon>
        <taxon>Spiralia</taxon>
        <taxon>Lophotrochozoa</taxon>
        <taxon>Mollusca</taxon>
        <taxon>Bivalvia</taxon>
        <taxon>Autobranchia</taxon>
        <taxon>Pteriomorphia</taxon>
        <taxon>Arcoida</taxon>
        <taxon>Arcoidea</taxon>
        <taxon>Arcidae</taxon>
        <taxon>Tegillarca</taxon>
    </lineage>
</organism>
<dbReference type="EMBL" id="JARBDR010000657">
    <property type="protein sequence ID" value="KAJ8308660.1"/>
    <property type="molecule type" value="Genomic_DNA"/>
</dbReference>
<evidence type="ECO:0000313" key="2">
    <source>
        <dbReference type="Proteomes" id="UP001217089"/>
    </source>
</evidence>